<name>X1T860_9ZZZZ</name>
<proteinExistence type="predicted"/>
<feature type="non-terminal residue" evidence="2">
    <location>
        <position position="1"/>
    </location>
</feature>
<comment type="caution">
    <text evidence="2">The sequence shown here is derived from an EMBL/GenBank/DDBJ whole genome shotgun (WGS) entry which is preliminary data.</text>
</comment>
<evidence type="ECO:0000256" key="1">
    <source>
        <dbReference type="SAM" id="MobiDB-lite"/>
    </source>
</evidence>
<feature type="compositionally biased region" description="Basic and acidic residues" evidence="1">
    <location>
        <begin position="33"/>
        <end position="50"/>
    </location>
</feature>
<evidence type="ECO:0000313" key="2">
    <source>
        <dbReference type="EMBL" id="GAI87561.1"/>
    </source>
</evidence>
<sequence length="50" mass="5650">PEKKAELDEYFSEIKASQEKELAKQAAEAAAAEQKEEPEEKPVKETESKE</sequence>
<feature type="region of interest" description="Disordered" evidence="1">
    <location>
        <begin position="21"/>
        <end position="50"/>
    </location>
</feature>
<dbReference type="AlphaFoldDB" id="X1T860"/>
<accession>X1T860</accession>
<reference evidence="2" key="1">
    <citation type="journal article" date="2014" name="Front. Microbiol.">
        <title>High frequency of phylogenetically diverse reductive dehalogenase-homologous genes in deep subseafloor sedimentary metagenomes.</title>
        <authorList>
            <person name="Kawai M."/>
            <person name="Futagami T."/>
            <person name="Toyoda A."/>
            <person name="Takaki Y."/>
            <person name="Nishi S."/>
            <person name="Hori S."/>
            <person name="Arai W."/>
            <person name="Tsubouchi T."/>
            <person name="Morono Y."/>
            <person name="Uchiyama I."/>
            <person name="Ito T."/>
            <person name="Fujiyama A."/>
            <person name="Inagaki F."/>
            <person name="Takami H."/>
        </authorList>
    </citation>
    <scope>NUCLEOTIDE SEQUENCE</scope>
    <source>
        <strain evidence="2">Expedition CK06-06</strain>
    </source>
</reference>
<protein>
    <submittedName>
        <fullName evidence="2">Uncharacterized protein</fullName>
    </submittedName>
</protein>
<dbReference type="EMBL" id="BARW01006278">
    <property type="protein sequence ID" value="GAI87561.1"/>
    <property type="molecule type" value="Genomic_DNA"/>
</dbReference>
<gene>
    <name evidence="2" type="ORF">S12H4_13177</name>
</gene>
<organism evidence="2">
    <name type="scientific">marine sediment metagenome</name>
    <dbReference type="NCBI Taxonomy" id="412755"/>
    <lineage>
        <taxon>unclassified sequences</taxon>
        <taxon>metagenomes</taxon>
        <taxon>ecological metagenomes</taxon>
    </lineage>
</organism>